<keyword evidence="2" id="KW-1185">Reference proteome</keyword>
<organism evidence="1 2">
    <name type="scientific">Ruegeria halocynthiae</name>
    <dbReference type="NCBI Taxonomy" id="985054"/>
    <lineage>
        <taxon>Bacteria</taxon>
        <taxon>Pseudomonadati</taxon>
        <taxon>Pseudomonadota</taxon>
        <taxon>Alphaproteobacteria</taxon>
        <taxon>Rhodobacterales</taxon>
        <taxon>Roseobacteraceae</taxon>
        <taxon>Ruegeria</taxon>
    </lineage>
</organism>
<protein>
    <submittedName>
        <fullName evidence="1">Uncharacterized protein</fullName>
    </submittedName>
</protein>
<dbReference type="AlphaFoldDB" id="A0A1H3BXA9"/>
<name>A0A1H3BXA9_9RHOB</name>
<reference evidence="2" key="1">
    <citation type="submission" date="2016-10" db="EMBL/GenBank/DDBJ databases">
        <authorList>
            <person name="Varghese N."/>
            <person name="Submissions S."/>
        </authorList>
    </citation>
    <scope>NUCLEOTIDE SEQUENCE [LARGE SCALE GENOMIC DNA]</scope>
    <source>
        <strain evidence="2">DSM 27839</strain>
    </source>
</reference>
<sequence length="40" mass="4516">MPFAASQIYALGVWDAPANVVVELSMIKLWISIETLEPRR</sequence>
<proteinExistence type="predicted"/>
<evidence type="ECO:0000313" key="2">
    <source>
        <dbReference type="Proteomes" id="UP000183400"/>
    </source>
</evidence>
<gene>
    <name evidence="1" type="ORF">SAMN05444358_10643</name>
</gene>
<dbReference type="Proteomes" id="UP000183400">
    <property type="component" value="Unassembled WGS sequence"/>
</dbReference>
<dbReference type="EMBL" id="FNNP01000006">
    <property type="protein sequence ID" value="SDX46385.1"/>
    <property type="molecule type" value="Genomic_DNA"/>
</dbReference>
<accession>A0A1H3BXA9</accession>
<evidence type="ECO:0000313" key="1">
    <source>
        <dbReference type="EMBL" id="SDX46385.1"/>
    </source>
</evidence>